<dbReference type="Proteomes" id="UP000236569">
    <property type="component" value="Unassembled WGS sequence"/>
</dbReference>
<accession>A0A2I9CXF7</accession>
<evidence type="ECO:0000256" key="1">
    <source>
        <dbReference type="SAM" id="MobiDB-lite"/>
    </source>
</evidence>
<dbReference type="AlphaFoldDB" id="A0A2I9CXF7"/>
<protein>
    <submittedName>
        <fullName evidence="2">Uncharacterized protein</fullName>
    </submittedName>
</protein>
<feature type="region of interest" description="Disordered" evidence="1">
    <location>
        <begin position="51"/>
        <end position="71"/>
    </location>
</feature>
<dbReference type="EMBL" id="BFAG01000010">
    <property type="protein sequence ID" value="GBF06759.1"/>
    <property type="molecule type" value="Genomic_DNA"/>
</dbReference>
<comment type="caution">
    <text evidence="2">The sequence shown here is derived from an EMBL/GenBank/DDBJ whole genome shotgun (WGS) entry which is preliminary data.</text>
</comment>
<organism evidence="2 3">
    <name type="scientific">Deinococcus aerius</name>
    <dbReference type="NCBI Taxonomy" id="200253"/>
    <lineage>
        <taxon>Bacteria</taxon>
        <taxon>Thermotogati</taxon>
        <taxon>Deinococcota</taxon>
        <taxon>Deinococci</taxon>
        <taxon>Deinococcales</taxon>
        <taxon>Deinococcaceae</taxon>
        <taxon>Deinococcus</taxon>
    </lineage>
</organism>
<proteinExistence type="predicted"/>
<dbReference type="RefSeq" id="WP_103130103.1">
    <property type="nucleotide sequence ID" value="NZ_BFAG01000010.1"/>
</dbReference>
<reference evidence="3" key="1">
    <citation type="submission" date="2018-01" db="EMBL/GenBank/DDBJ databases">
        <title>Draft Genome Sequence of the Radioresistant Bacterium Deinococcus aerius TR0125, Isolated from the Higher Atmosphere above Japan.</title>
        <authorList>
            <person name="Satoh K."/>
            <person name="Arai H."/>
            <person name="Sanzen T."/>
            <person name="Kawaguchi Y."/>
            <person name="Hayashi H."/>
            <person name="Yokobori S."/>
            <person name="Yamagishi A."/>
            <person name="Oono Y."/>
            <person name="Narumi I."/>
        </authorList>
    </citation>
    <scope>NUCLEOTIDE SEQUENCE [LARGE SCALE GENOMIC DNA]</scope>
    <source>
        <strain evidence="3">TR0125</strain>
    </source>
</reference>
<gene>
    <name evidence="2" type="ORF">DAERI_100122</name>
</gene>
<keyword evidence="3" id="KW-1185">Reference proteome</keyword>
<evidence type="ECO:0000313" key="2">
    <source>
        <dbReference type="EMBL" id="GBF06759.1"/>
    </source>
</evidence>
<name>A0A2I9CXF7_9DEIO</name>
<sequence>MGTHYDSCLVRWWHFDEGGARRYHLEHVQSGRVWHVRNLPDVLDLLQRLVEEPQAPTAPDEGEADEHWTGR</sequence>
<evidence type="ECO:0000313" key="3">
    <source>
        <dbReference type="Proteomes" id="UP000236569"/>
    </source>
</evidence>